<dbReference type="AlphaFoldDB" id="A0AAV4RZY2"/>
<accession>A0AAV4RZY2</accession>
<proteinExistence type="predicted"/>
<dbReference type="EMBL" id="BPLQ01006923">
    <property type="protein sequence ID" value="GIY26244.1"/>
    <property type="molecule type" value="Genomic_DNA"/>
</dbReference>
<keyword evidence="2" id="KW-1185">Reference proteome</keyword>
<reference evidence="1 2" key="1">
    <citation type="submission" date="2021-06" db="EMBL/GenBank/DDBJ databases">
        <title>Caerostris darwini draft genome.</title>
        <authorList>
            <person name="Kono N."/>
            <person name="Arakawa K."/>
        </authorList>
    </citation>
    <scope>NUCLEOTIDE SEQUENCE [LARGE SCALE GENOMIC DNA]</scope>
</reference>
<dbReference type="Proteomes" id="UP001054837">
    <property type="component" value="Unassembled WGS sequence"/>
</dbReference>
<comment type="caution">
    <text evidence="1">The sequence shown here is derived from an EMBL/GenBank/DDBJ whole genome shotgun (WGS) entry which is preliminary data.</text>
</comment>
<evidence type="ECO:0000313" key="1">
    <source>
        <dbReference type="EMBL" id="GIY26244.1"/>
    </source>
</evidence>
<evidence type="ECO:0000313" key="2">
    <source>
        <dbReference type="Proteomes" id="UP001054837"/>
    </source>
</evidence>
<gene>
    <name evidence="1" type="ORF">CDAR_215161</name>
</gene>
<sequence length="107" mass="11807">MATLISTSALVFTIPIYPAMADILSSYSIIYTTTIPKYTTMVNRIPAHYATAITILANSTMASSFPTYFTLTVIFTTYSTMAPTNGNIRHCSSYNWNVFYKGQCDSG</sequence>
<organism evidence="1 2">
    <name type="scientific">Caerostris darwini</name>
    <dbReference type="NCBI Taxonomy" id="1538125"/>
    <lineage>
        <taxon>Eukaryota</taxon>
        <taxon>Metazoa</taxon>
        <taxon>Ecdysozoa</taxon>
        <taxon>Arthropoda</taxon>
        <taxon>Chelicerata</taxon>
        <taxon>Arachnida</taxon>
        <taxon>Araneae</taxon>
        <taxon>Araneomorphae</taxon>
        <taxon>Entelegynae</taxon>
        <taxon>Araneoidea</taxon>
        <taxon>Araneidae</taxon>
        <taxon>Caerostris</taxon>
    </lineage>
</organism>
<evidence type="ECO:0008006" key="3">
    <source>
        <dbReference type="Google" id="ProtNLM"/>
    </source>
</evidence>
<protein>
    <recommendedName>
        <fullName evidence="3">NADH dehydrogenase subunit 5</fullName>
    </recommendedName>
</protein>
<name>A0AAV4RZY2_9ARAC</name>